<sequence length="240" mass="25348">MHCNATVDQNQSLLQHVPKLFVCPKFSRDGFKFVAGDLPHSASLPWGARSTPRAAATSNGRWCSDPSAEAAWCNHGPQRPCHAPTAGNLFVPLLHVAVARLHPRRAGSVASPTLTMHCCEAVPSAPCAKHHPLHLPRWYMHGIPLTAHCPRRTGIACARSPTVANTCRRGNALPDKTLVHLLGLGECHVGDGYIPATDPEACFMGEAASALLQDVAALHHEGAGPPARPPAPAPGGPHAN</sequence>
<evidence type="ECO:0000313" key="3">
    <source>
        <dbReference type="Proteomes" id="UP000604046"/>
    </source>
</evidence>
<keyword evidence="3" id="KW-1185">Reference proteome</keyword>
<dbReference type="EMBL" id="CAJNDS010002813">
    <property type="protein sequence ID" value="CAE7606981.1"/>
    <property type="molecule type" value="Genomic_DNA"/>
</dbReference>
<feature type="region of interest" description="Disordered" evidence="1">
    <location>
        <begin position="220"/>
        <end position="240"/>
    </location>
</feature>
<dbReference type="AlphaFoldDB" id="A0A812V9R3"/>
<accession>A0A812V9R3</accession>
<evidence type="ECO:0000313" key="2">
    <source>
        <dbReference type="EMBL" id="CAE7606981.1"/>
    </source>
</evidence>
<organism evidence="2 3">
    <name type="scientific">Symbiodinium natans</name>
    <dbReference type="NCBI Taxonomy" id="878477"/>
    <lineage>
        <taxon>Eukaryota</taxon>
        <taxon>Sar</taxon>
        <taxon>Alveolata</taxon>
        <taxon>Dinophyceae</taxon>
        <taxon>Suessiales</taxon>
        <taxon>Symbiodiniaceae</taxon>
        <taxon>Symbiodinium</taxon>
    </lineage>
</organism>
<feature type="compositionally biased region" description="Pro residues" evidence="1">
    <location>
        <begin position="226"/>
        <end position="240"/>
    </location>
</feature>
<evidence type="ECO:0000256" key="1">
    <source>
        <dbReference type="SAM" id="MobiDB-lite"/>
    </source>
</evidence>
<reference evidence="2" key="1">
    <citation type="submission" date="2021-02" db="EMBL/GenBank/DDBJ databases">
        <authorList>
            <person name="Dougan E. K."/>
            <person name="Rhodes N."/>
            <person name="Thang M."/>
            <person name="Chan C."/>
        </authorList>
    </citation>
    <scope>NUCLEOTIDE SEQUENCE</scope>
</reference>
<gene>
    <name evidence="2" type="ORF">SNAT2548_LOCUS34515</name>
</gene>
<proteinExistence type="predicted"/>
<dbReference type="Proteomes" id="UP000604046">
    <property type="component" value="Unassembled WGS sequence"/>
</dbReference>
<comment type="caution">
    <text evidence="2">The sequence shown here is derived from an EMBL/GenBank/DDBJ whole genome shotgun (WGS) entry which is preliminary data.</text>
</comment>
<name>A0A812V9R3_9DINO</name>
<protein>
    <submittedName>
        <fullName evidence="2">Uncharacterized protein</fullName>
    </submittedName>
</protein>